<feature type="transmembrane region" description="Helical" evidence="1">
    <location>
        <begin position="6"/>
        <end position="24"/>
    </location>
</feature>
<evidence type="ECO:0000313" key="2">
    <source>
        <dbReference type="EMBL" id="HIV24784.1"/>
    </source>
</evidence>
<dbReference type="EMBL" id="DVOO01000011">
    <property type="protein sequence ID" value="HIV24784.1"/>
    <property type="molecule type" value="Genomic_DNA"/>
</dbReference>
<dbReference type="InterPro" id="IPR025962">
    <property type="entry name" value="SdpI/YhfL"/>
</dbReference>
<comment type="caution">
    <text evidence="2">The sequence shown here is derived from an EMBL/GenBank/DDBJ whole genome shotgun (WGS) entry which is preliminary data.</text>
</comment>
<reference evidence="2" key="1">
    <citation type="submission" date="2020-10" db="EMBL/GenBank/DDBJ databases">
        <authorList>
            <person name="Gilroy R."/>
        </authorList>
    </citation>
    <scope>NUCLEOTIDE SEQUENCE</scope>
    <source>
        <strain evidence="2">CHK188-20938</strain>
    </source>
</reference>
<name>A0A9D1P333_9FIRM</name>
<gene>
    <name evidence="2" type="ORF">IAB71_03205</name>
</gene>
<evidence type="ECO:0000256" key="1">
    <source>
        <dbReference type="SAM" id="Phobius"/>
    </source>
</evidence>
<sequence length="115" mass="12902">MVMVMILVDFLVPVLMLLFGMALWKAPPDSVDKWYGYRTKRALKSQEAYVFAQIRIGKIWTAAAVPLAALTLGLVLAFREHQEFETISLAVLAGQIVVMLLCMIPVEMALKKKYG</sequence>
<feature type="transmembrane region" description="Helical" evidence="1">
    <location>
        <begin position="59"/>
        <end position="78"/>
    </location>
</feature>
<feature type="transmembrane region" description="Helical" evidence="1">
    <location>
        <begin position="90"/>
        <end position="110"/>
    </location>
</feature>
<proteinExistence type="predicted"/>
<dbReference type="AlphaFoldDB" id="A0A9D1P333"/>
<protein>
    <submittedName>
        <fullName evidence="2">SdpI family protein</fullName>
    </submittedName>
</protein>
<accession>A0A9D1P333</accession>
<reference evidence="2" key="2">
    <citation type="journal article" date="2021" name="PeerJ">
        <title>Extensive microbial diversity within the chicken gut microbiome revealed by metagenomics and culture.</title>
        <authorList>
            <person name="Gilroy R."/>
            <person name="Ravi A."/>
            <person name="Getino M."/>
            <person name="Pursley I."/>
            <person name="Horton D.L."/>
            <person name="Alikhan N.F."/>
            <person name="Baker D."/>
            <person name="Gharbi K."/>
            <person name="Hall N."/>
            <person name="Watson M."/>
            <person name="Adriaenssens E.M."/>
            <person name="Foster-Nyarko E."/>
            <person name="Jarju S."/>
            <person name="Secka A."/>
            <person name="Antonio M."/>
            <person name="Oren A."/>
            <person name="Chaudhuri R.R."/>
            <person name="La Ragione R."/>
            <person name="Hildebrand F."/>
            <person name="Pallen M.J."/>
        </authorList>
    </citation>
    <scope>NUCLEOTIDE SEQUENCE</scope>
    <source>
        <strain evidence="2">CHK188-20938</strain>
    </source>
</reference>
<keyword evidence="1" id="KW-0472">Membrane</keyword>
<organism evidence="2 3">
    <name type="scientific">Candidatus Scatomonas pullistercoris</name>
    <dbReference type="NCBI Taxonomy" id="2840920"/>
    <lineage>
        <taxon>Bacteria</taxon>
        <taxon>Bacillati</taxon>
        <taxon>Bacillota</taxon>
        <taxon>Clostridia</taxon>
        <taxon>Lachnospirales</taxon>
        <taxon>Lachnospiraceae</taxon>
        <taxon>Lachnospiraceae incertae sedis</taxon>
        <taxon>Candidatus Scatomonas</taxon>
    </lineage>
</organism>
<keyword evidence="1" id="KW-0812">Transmembrane</keyword>
<dbReference type="Proteomes" id="UP000824169">
    <property type="component" value="Unassembled WGS sequence"/>
</dbReference>
<keyword evidence="1" id="KW-1133">Transmembrane helix</keyword>
<dbReference type="Pfam" id="PF13630">
    <property type="entry name" value="SdpI"/>
    <property type="match status" value="1"/>
</dbReference>
<evidence type="ECO:0000313" key="3">
    <source>
        <dbReference type="Proteomes" id="UP000824169"/>
    </source>
</evidence>